<dbReference type="InterPro" id="IPR012106">
    <property type="entry name" value="Phage_Mu_Gp1"/>
</dbReference>
<dbReference type="Pfam" id="PF10123">
    <property type="entry name" value="Mu-like_Pro"/>
    <property type="match status" value="1"/>
</dbReference>
<proteinExistence type="predicted"/>
<dbReference type="EMBL" id="CABPSP010000029">
    <property type="protein sequence ID" value="VVE76440.1"/>
    <property type="molecule type" value="Genomic_DNA"/>
</dbReference>
<protein>
    <submittedName>
        <fullName evidence="1">Mu-like prophage FluMu I protein</fullName>
    </submittedName>
</protein>
<sequence>MNRQYGDMDKPLIASLSLELEIMPGLGVIQLLPAGDFRANDGRPFECAAWRVTDENAQKIIAALAACAKPMVLDYEHQSLYAATSGNPAPAAGWFKQLEWRPGKGMYAVDVEYTGRASAFIAAKEYRYLSAVFAYDKDGNVTKLLNAALTNNPALDDLDEVQLAAASRLAGDKTPPQSPPIPADKSQELSMSVLLAALRLLIKLPEAATEAEAVVGLTKLAETVGATKEKPVDLIEHLAGQQTQIAALTNVAPDPAKYVSVQVMHDMKAQIAALTNGQQQGQVESLITAALSDGRLLPAQEQWARDLGKANVALLQQHLESAAPMAALGNMQTNGKAPAGGGTTNALSADEIAACKQLGLSQEDFAKSKVGAQ</sequence>
<dbReference type="AlphaFoldDB" id="A0A5E5AW99"/>
<dbReference type="PIRSF" id="PIRSF016624">
    <property type="entry name" value="Mu_prophg_I"/>
    <property type="match status" value="1"/>
</dbReference>
<reference evidence="1 2" key="1">
    <citation type="submission" date="2019-08" db="EMBL/GenBank/DDBJ databases">
        <authorList>
            <person name="Peeters C."/>
        </authorList>
    </citation>
    <scope>NUCLEOTIDE SEQUENCE [LARGE SCALE GENOMIC DNA]</scope>
    <source>
        <strain evidence="1 2">LMG 31117</strain>
    </source>
</reference>
<accession>A0A5E5AW99</accession>
<name>A0A5E5AW99_9BURK</name>
<dbReference type="RefSeq" id="WP_246189273.1">
    <property type="nucleotide sequence ID" value="NZ_CABPSP010000029.1"/>
</dbReference>
<evidence type="ECO:0000313" key="2">
    <source>
        <dbReference type="Proteomes" id="UP000383122"/>
    </source>
</evidence>
<keyword evidence="2" id="KW-1185">Reference proteome</keyword>
<evidence type="ECO:0000313" key="1">
    <source>
        <dbReference type="EMBL" id="VVE76440.1"/>
    </source>
</evidence>
<dbReference type="Proteomes" id="UP000383122">
    <property type="component" value="Unassembled WGS sequence"/>
</dbReference>
<gene>
    <name evidence="1" type="ORF">PAN31117_05395</name>
</gene>
<organism evidence="1 2">
    <name type="scientific">Pandoraea anapnoica</name>
    <dbReference type="NCBI Taxonomy" id="2508301"/>
    <lineage>
        <taxon>Bacteria</taxon>
        <taxon>Pseudomonadati</taxon>
        <taxon>Pseudomonadota</taxon>
        <taxon>Betaproteobacteria</taxon>
        <taxon>Burkholderiales</taxon>
        <taxon>Burkholderiaceae</taxon>
        <taxon>Pandoraea</taxon>
    </lineage>
</organism>